<dbReference type="Proteomes" id="UP001140217">
    <property type="component" value="Unassembled WGS sequence"/>
</dbReference>
<evidence type="ECO:0000256" key="2">
    <source>
        <dbReference type="SAM" id="Phobius"/>
    </source>
</evidence>
<evidence type="ECO:0000256" key="1">
    <source>
        <dbReference type="SAM" id="MobiDB-lite"/>
    </source>
</evidence>
<keyword evidence="2" id="KW-0472">Membrane</keyword>
<keyword evidence="5" id="KW-1185">Reference proteome</keyword>
<reference evidence="4" key="1">
    <citation type="submission" date="2022-07" db="EMBL/GenBank/DDBJ databases">
        <title>Phylogenomic reconstructions and comparative analyses of Kickxellomycotina fungi.</title>
        <authorList>
            <person name="Reynolds N.K."/>
            <person name="Stajich J.E."/>
            <person name="Barry K."/>
            <person name="Grigoriev I.V."/>
            <person name="Crous P."/>
            <person name="Smith M.E."/>
        </authorList>
    </citation>
    <scope>NUCLEOTIDE SEQUENCE</scope>
    <source>
        <strain evidence="4">NBRC 105414</strain>
    </source>
</reference>
<dbReference type="AlphaFoldDB" id="A0A9W8HCF9"/>
<accession>A0A9W8HCF9</accession>
<keyword evidence="3" id="KW-0732">Signal</keyword>
<sequence length="123" mass="12861">MHCTAASTLTALVTALVTLLLATQAAPVGSAENDTESIGEVDAVGGGSGAHPVPKSDSGCNVGCGVGIGVGCFAGLVLFAFIFVMARRHKRRLRTIWQQRRWLATHKDLPDKPVPAPPPPSKY</sequence>
<evidence type="ECO:0000313" key="4">
    <source>
        <dbReference type="EMBL" id="KAJ2779686.1"/>
    </source>
</evidence>
<evidence type="ECO:0008006" key="6">
    <source>
        <dbReference type="Google" id="ProtNLM"/>
    </source>
</evidence>
<dbReference type="EMBL" id="JANBUL010000167">
    <property type="protein sequence ID" value="KAJ2779686.1"/>
    <property type="molecule type" value="Genomic_DNA"/>
</dbReference>
<feature type="signal peptide" evidence="3">
    <location>
        <begin position="1"/>
        <end position="25"/>
    </location>
</feature>
<feature type="transmembrane region" description="Helical" evidence="2">
    <location>
        <begin position="66"/>
        <end position="86"/>
    </location>
</feature>
<evidence type="ECO:0000256" key="3">
    <source>
        <dbReference type="SAM" id="SignalP"/>
    </source>
</evidence>
<dbReference type="OrthoDB" id="5584746at2759"/>
<name>A0A9W8HCF9_9FUNG</name>
<evidence type="ECO:0000313" key="5">
    <source>
        <dbReference type="Proteomes" id="UP001140217"/>
    </source>
</evidence>
<keyword evidence="2" id="KW-1133">Transmembrane helix</keyword>
<organism evidence="4 5">
    <name type="scientific">Coemansia javaensis</name>
    <dbReference type="NCBI Taxonomy" id="2761396"/>
    <lineage>
        <taxon>Eukaryota</taxon>
        <taxon>Fungi</taxon>
        <taxon>Fungi incertae sedis</taxon>
        <taxon>Zoopagomycota</taxon>
        <taxon>Kickxellomycotina</taxon>
        <taxon>Kickxellomycetes</taxon>
        <taxon>Kickxellales</taxon>
        <taxon>Kickxellaceae</taxon>
        <taxon>Coemansia</taxon>
    </lineage>
</organism>
<proteinExistence type="predicted"/>
<feature type="chain" id="PRO_5040987913" description="Transmembrane protein" evidence="3">
    <location>
        <begin position="26"/>
        <end position="123"/>
    </location>
</feature>
<comment type="caution">
    <text evidence="4">The sequence shown here is derived from an EMBL/GenBank/DDBJ whole genome shotgun (WGS) entry which is preliminary data.</text>
</comment>
<protein>
    <recommendedName>
        <fullName evidence="6">Transmembrane protein</fullName>
    </recommendedName>
</protein>
<feature type="region of interest" description="Disordered" evidence="1">
    <location>
        <begin position="31"/>
        <end position="52"/>
    </location>
</feature>
<keyword evidence="2" id="KW-0812">Transmembrane</keyword>
<gene>
    <name evidence="4" type="ORF">H4R18_003862</name>
</gene>